<feature type="chain" id="PRO_5041059655" evidence="6">
    <location>
        <begin position="25"/>
        <end position="162"/>
    </location>
</feature>
<comment type="similarity">
    <text evidence="1">Belongs to the CRISP family.</text>
</comment>
<evidence type="ECO:0000256" key="3">
    <source>
        <dbReference type="ARBA" id="ARBA00022821"/>
    </source>
</evidence>
<reference evidence="8 11" key="1">
    <citation type="journal article" date="2017" name="Nature">
        <title>The sunflower genome provides insights into oil metabolism, flowering and Asterid evolution.</title>
        <authorList>
            <person name="Badouin H."/>
            <person name="Gouzy J."/>
            <person name="Grassa C.J."/>
            <person name="Murat F."/>
            <person name="Staton S.E."/>
            <person name="Cottret L."/>
            <person name="Lelandais-Briere C."/>
            <person name="Owens G.L."/>
            <person name="Carrere S."/>
            <person name="Mayjonade B."/>
            <person name="Legrand L."/>
            <person name="Gill N."/>
            <person name="Kane N.C."/>
            <person name="Bowers J.E."/>
            <person name="Hubner S."/>
            <person name="Bellec A."/>
            <person name="Berard A."/>
            <person name="Berges H."/>
            <person name="Blanchet N."/>
            <person name="Boniface M.C."/>
            <person name="Brunel D."/>
            <person name="Catrice O."/>
            <person name="Chaidir N."/>
            <person name="Claudel C."/>
            <person name="Donnadieu C."/>
            <person name="Faraut T."/>
            <person name="Fievet G."/>
            <person name="Helmstetter N."/>
            <person name="King M."/>
            <person name="Knapp S.J."/>
            <person name="Lai Z."/>
            <person name="Le Paslier M.C."/>
            <person name="Lippi Y."/>
            <person name="Lorenzon L."/>
            <person name="Mandel J.R."/>
            <person name="Marage G."/>
            <person name="Marchand G."/>
            <person name="Marquand E."/>
            <person name="Bret-Mestries E."/>
            <person name="Morien E."/>
            <person name="Nambeesan S."/>
            <person name="Nguyen T."/>
            <person name="Pegot-Espagnet P."/>
            <person name="Pouilly N."/>
            <person name="Raftis F."/>
            <person name="Sallet E."/>
            <person name="Schiex T."/>
            <person name="Thomas J."/>
            <person name="Vandecasteele C."/>
            <person name="Vares D."/>
            <person name="Vear F."/>
            <person name="Vautrin S."/>
            <person name="Crespi M."/>
            <person name="Mangin B."/>
            <person name="Burke J.M."/>
            <person name="Salse J."/>
            <person name="Munos S."/>
            <person name="Vincourt P."/>
            <person name="Rieseberg L.H."/>
            <person name="Langlade N.B."/>
        </authorList>
    </citation>
    <scope>NUCLEOTIDE SEQUENCE [LARGE SCALE GENOMIC DNA]</scope>
    <source>
        <strain evidence="11">cv. SF193</strain>
        <tissue evidence="8">Leaves</tissue>
    </source>
</reference>
<dbReference type="FunFam" id="3.40.33.10:FF:000006">
    <property type="entry name" value="Putative pathogenesis-related protein 1"/>
    <property type="match status" value="1"/>
</dbReference>
<dbReference type="Proteomes" id="UP000215914">
    <property type="component" value="Chromosome 14"/>
</dbReference>
<dbReference type="Gramene" id="mRNA:HanXRQr2_Chr16g0737231">
    <property type="protein sequence ID" value="CDS:HanXRQr2_Chr16g0737231.1"/>
    <property type="gene ID" value="HanXRQr2_Chr16g0737231"/>
</dbReference>
<dbReference type="GO" id="GO:0005615">
    <property type="term" value="C:extracellular space"/>
    <property type="evidence" value="ECO:0000318"/>
    <property type="project" value="GO_Central"/>
</dbReference>
<evidence type="ECO:0000256" key="2">
    <source>
        <dbReference type="ARBA" id="ARBA00022729"/>
    </source>
</evidence>
<dbReference type="InParanoid" id="A0A251SI06"/>
<keyword evidence="5" id="KW-0568">Pathogenesis-related protein</keyword>
<dbReference type="SUPFAM" id="SSF55797">
    <property type="entry name" value="PR-1-like"/>
    <property type="match status" value="1"/>
</dbReference>
<evidence type="ECO:0000256" key="5">
    <source>
        <dbReference type="ARBA" id="ARBA00023265"/>
    </source>
</evidence>
<dbReference type="InterPro" id="IPR018244">
    <property type="entry name" value="Allrgn_V5/Tpx1_CS"/>
</dbReference>
<dbReference type="STRING" id="4232.A0A251SI06"/>
<dbReference type="OMA" id="MQWNETL"/>
<dbReference type="Pfam" id="PF00188">
    <property type="entry name" value="CAP"/>
    <property type="match status" value="1"/>
</dbReference>
<dbReference type="GO" id="GO:0098542">
    <property type="term" value="P:defense response to other organism"/>
    <property type="evidence" value="ECO:0007669"/>
    <property type="project" value="UniProtKB-ARBA"/>
</dbReference>
<keyword evidence="2 6" id="KW-0732">Signal</keyword>
<evidence type="ECO:0000313" key="9">
    <source>
        <dbReference type="EMBL" id="KAF5759106.1"/>
    </source>
</evidence>
<dbReference type="EMBL" id="MNCJ02000331">
    <property type="protein sequence ID" value="KAF5759106.1"/>
    <property type="molecule type" value="Genomic_DNA"/>
</dbReference>
<dbReference type="SMART" id="SM00198">
    <property type="entry name" value="SCP"/>
    <property type="match status" value="1"/>
</dbReference>
<dbReference type="AlphaFoldDB" id="A0A251SI06"/>
<keyword evidence="3" id="KW-0611">Plant defense</keyword>
<dbReference type="EMBL" id="CM007903">
    <property type="protein sequence ID" value="OTF98211.1"/>
    <property type="molecule type" value="Genomic_DNA"/>
</dbReference>
<dbReference type="InterPro" id="IPR001283">
    <property type="entry name" value="CRISP-related"/>
</dbReference>
<sequence length="162" mass="17994">MGPFQLQFALICFLAIVMFHSTHAQNSQQDYLDAHNEARREVGVENMVWNATVAAYAESYANQRIGDCNLIHSSGPYGENLAEGGGAFTGVDAVNLWIGEKTFYDHSSNTCAEGNECGHYTQVVWRNSVQLGCARVQCVNNGYWFVICNYYPPGNYVGESPY</sequence>
<proteinExistence type="inferred from homology"/>
<dbReference type="PROSITE" id="PS01010">
    <property type="entry name" value="CRISP_2"/>
    <property type="match status" value="1"/>
</dbReference>
<dbReference type="CDD" id="cd05381">
    <property type="entry name" value="CAP_PR-1"/>
    <property type="match status" value="1"/>
</dbReference>
<dbReference type="InterPro" id="IPR035940">
    <property type="entry name" value="CAP_sf"/>
</dbReference>
<name>A0A251SI06_HELAN</name>
<keyword evidence="11" id="KW-1185">Reference proteome</keyword>
<evidence type="ECO:0000313" key="8">
    <source>
        <dbReference type="EMBL" id="KAF5759105.1"/>
    </source>
</evidence>
<evidence type="ECO:0000313" key="10">
    <source>
        <dbReference type="EMBL" id="OTF98211.1"/>
    </source>
</evidence>
<evidence type="ECO:0000313" key="11">
    <source>
        <dbReference type="Proteomes" id="UP000215914"/>
    </source>
</evidence>
<feature type="domain" description="SCP" evidence="7">
    <location>
        <begin position="26"/>
        <end position="158"/>
    </location>
</feature>
<dbReference type="OrthoDB" id="337038at2759"/>
<accession>A0A251SI06</accession>
<evidence type="ECO:0000256" key="1">
    <source>
        <dbReference type="ARBA" id="ARBA00009923"/>
    </source>
</evidence>
<reference evidence="10" key="2">
    <citation type="submission" date="2017-02" db="EMBL/GenBank/DDBJ databases">
        <title>Sunflower complete genome.</title>
        <authorList>
            <person name="Langlade N."/>
            <person name="Munos S."/>
        </authorList>
    </citation>
    <scope>NUCLEOTIDE SEQUENCE [LARGE SCALE GENOMIC DNA]</scope>
    <source>
        <tissue evidence="10">Leaves</tissue>
    </source>
</reference>
<dbReference type="Gramene" id="mRNA:HanXRQr2_Chr16g0737221">
    <property type="protein sequence ID" value="CDS:HanXRQr2_Chr16g0737221.1"/>
    <property type="gene ID" value="HanXRQr2_Chr16g0737221"/>
</dbReference>
<dbReference type="PRINTS" id="PR00837">
    <property type="entry name" value="V5TPXLIKE"/>
</dbReference>
<keyword evidence="4" id="KW-1015">Disulfide bond</keyword>
<dbReference type="PANTHER" id="PTHR10334">
    <property type="entry name" value="CYSTEINE-RICH SECRETORY PROTEIN-RELATED"/>
    <property type="match status" value="1"/>
</dbReference>
<dbReference type="Gene3D" id="3.40.33.10">
    <property type="entry name" value="CAP"/>
    <property type="match status" value="1"/>
</dbReference>
<feature type="signal peptide" evidence="6">
    <location>
        <begin position="1"/>
        <end position="24"/>
    </location>
</feature>
<dbReference type="InterPro" id="IPR014044">
    <property type="entry name" value="CAP_dom"/>
</dbReference>
<evidence type="ECO:0000256" key="6">
    <source>
        <dbReference type="SAM" id="SignalP"/>
    </source>
</evidence>
<dbReference type="PROSITE" id="PS01009">
    <property type="entry name" value="CRISP_1"/>
    <property type="match status" value="1"/>
</dbReference>
<protein>
    <submittedName>
        <fullName evidence="8">CAP superfamily protein</fullName>
    </submittedName>
    <submittedName>
        <fullName evidence="10">Putative pathogenesis-related protein 1C</fullName>
    </submittedName>
</protein>
<dbReference type="EMBL" id="MNCJ02000331">
    <property type="protein sequence ID" value="KAF5759105.1"/>
    <property type="molecule type" value="Genomic_DNA"/>
</dbReference>
<evidence type="ECO:0000256" key="4">
    <source>
        <dbReference type="ARBA" id="ARBA00023157"/>
    </source>
</evidence>
<gene>
    <name evidence="10" type="primary">PR1C</name>
    <name evidence="10" type="ORF">HannXRQ_Chr14g0443141</name>
    <name evidence="8" type="ORF">HanXRQr2_Chr16g0737221</name>
    <name evidence="9" type="ORF">HanXRQr2_Chr16g0737231</name>
</gene>
<dbReference type="FunCoup" id="A0A251SI06">
    <property type="interactions" value="806"/>
</dbReference>
<evidence type="ECO:0000259" key="7">
    <source>
        <dbReference type="SMART" id="SM00198"/>
    </source>
</evidence>
<organism evidence="10 11">
    <name type="scientific">Helianthus annuus</name>
    <name type="common">Common sunflower</name>
    <dbReference type="NCBI Taxonomy" id="4232"/>
    <lineage>
        <taxon>Eukaryota</taxon>
        <taxon>Viridiplantae</taxon>
        <taxon>Streptophyta</taxon>
        <taxon>Embryophyta</taxon>
        <taxon>Tracheophyta</taxon>
        <taxon>Spermatophyta</taxon>
        <taxon>Magnoliopsida</taxon>
        <taxon>eudicotyledons</taxon>
        <taxon>Gunneridae</taxon>
        <taxon>Pentapetalae</taxon>
        <taxon>asterids</taxon>
        <taxon>campanulids</taxon>
        <taxon>Asterales</taxon>
        <taxon>Asteraceae</taxon>
        <taxon>Asteroideae</taxon>
        <taxon>Heliantheae alliance</taxon>
        <taxon>Heliantheae</taxon>
        <taxon>Helianthus</taxon>
    </lineage>
</organism>
<reference evidence="8" key="3">
    <citation type="submission" date="2020-06" db="EMBL/GenBank/DDBJ databases">
        <title>Helianthus annuus Genome sequencing and assembly Release 2.</title>
        <authorList>
            <person name="Gouzy J."/>
            <person name="Langlade N."/>
            <person name="Munos S."/>
        </authorList>
    </citation>
    <scope>NUCLEOTIDE SEQUENCE</scope>
    <source>
        <tissue evidence="8">Leaves</tissue>
    </source>
</reference>